<organism evidence="3 4">
    <name type="scientific">Mucilaginibacter agri</name>
    <dbReference type="NCBI Taxonomy" id="2695265"/>
    <lineage>
        <taxon>Bacteria</taxon>
        <taxon>Pseudomonadati</taxon>
        <taxon>Bacteroidota</taxon>
        <taxon>Sphingobacteriia</taxon>
        <taxon>Sphingobacteriales</taxon>
        <taxon>Sphingobacteriaceae</taxon>
        <taxon>Mucilaginibacter</taxon>
    </lineage>
</organism>
<dbReference type="Pfam" id="PF07715">
    <property type="entry name" value="Plug"/>
    <property type="match status" value="1"/>
</dbReference>
<dbReference type="InterPro" id="IPR037066">
    <property type="entry name" value="Plug_dom_sf"/>
</dbReference>
<keyword evidence="1" id="KW-1134">Transmembrane beta strand</keyword>
<dbReference type="EMBL" id="WWEO01000033">
    <property type="protein sequence ID" value="NCD68023.1"/>
    <property type="molecule type" value="Genomic_DNA"/>
</dbReference>
<keyword evidence="1" id="KW-0472">Membrane</keyword>
<proteinExistence type="inferred from homology"/>
<dbReference type="Proteomes" id="UP000638732">
    <property type="component" value="Unassembled WGS sequence"/>
</dbReference>
<comment type="subcellular location">
    <subcellularLocation>
        <location evidence="1">Cell outer membrane</location>
        <topology evidence="1">Multi-pass membrane protein</topology>
    </subcellularLocation>
</comment>
<reference evidence="3" key="1">
    <citation type="submission" date="2020-01" db="EMBL/GenBank/DDBJ databases">
        <authorList>
            <person name="Seo Y.L."/>
        </authorList>
    </citation>
    <scope>NUCLEOTIDE SEQUENCE</scope>
    <source>
        <strain evidence="3">R11</strain>
    </source>
</reference>
<name>A0A965ZD05_9SPHI</name>
<protein>
    <submittedName>
        <fullName evidence="3">TonB-dependent receptor plug domain-containing protein</fullName>
    </submittedName>
</protein>
<gene>
    <name evidence="3" type="ORF">GSY63_01490</name>
</gene>
<dbReference type="PROSITE" id="PS52016">
    <property type="entry name" value="TONB_DEPENDENT_REC_3"/>
    <property type="match status" value="1"/>
</dbReference>
<keyword evidence="1" id="KW-0998">Cell outer membrane</keyword>
<dbReference type="SUPFAM" id="SSF49464">
    <property type="entry name" value="Carboxypeptidase regulatory domain-like"/>
    <property type="match status" value="1"/>
</dbReference>
<keyword evidence="4" id="KW-1185">Reference proteome</keyword>
<dbReference type="Gene3D" id="2.170.130.10">
    <property type="entry name" value="TonB-dependent receptor, plug domain"/>
    <property type="match status" value="1"/>
</dbReference>
<keyword evidence="3" id="KW-0675">Receptor</keyword>
<keyword evidence="1" id="KW-0812">Transmembrane</keyword>
<dbReference type="SUPFAM" id="SSF56935">
    <property type="entry name" value="Porins"/>
    <property type="match status" value="1"/>
</dbReference>
<dbReference type="InterPro" id="IPR008969">
    <property type="entry name" value="CarboxyPept-like_regulatory"/>
</dbReference>
<evidence type="ECO:0000259" key="2">
    <source>
        <dbReference type="Pfam" id="PF07715"/>
    </source>
</evidence>
<dbReference type="InterPro" id="IPR039426">
    <property type="entry name" value="TonB-dep_rcpt-like"/>
</dbReference>
<comment type="similarity">
    <text evidence="1">Belongs to the TonB-dependent receptor family.</text>
</comment>
<comment type="caution">
    <text evidence="3">The sequence shown here is derived from an EMBL/GenBank/DDBJ whole genome shotgun (WGS) entry which is preliminary data.</text>
</comment>
<keyword evidence="1" id="KW-0813">Transport</keyword>
<sequence length="592" mass="64739">MRNFEKDFYFHKSIFVGSTVTVKQNSVSDQQQINSNTFVKFLPEGGNLVPGVVNREAFRAVGPNGTGTIIKGIVKDENNKIVAEIKTEHLGMGSFLLKPEPNRSYHSMVTTLHGEIKDIPIPLSSPNDLALLCDNSDANYLKISLASRKSAYPVVIIAQSNGLIFYAVQDQLSNGALTGIIPKRRLPTGIVQLTVFSINNQPLAERLVFINNDGLNIGIKTDKLAYTLDDKVKISIDVSDYNFKPAIGSFSISVTNKSLLPFNDDTEETIFSNLLLTSDLKGFVAEPSYYFADTTNLRRANLDLLMLTQGWRRFDWKKTIANSFTKLSFEPEKDLKVSGTVIGLDGTPIKAAQVTIVSITGSPLFLTTSTNDLGHFEFSKLDFIDSAKFVVRAVYLPNKNKVKVILDGDEQFENRYGIGNTLSPDSISSTALEKSYSKREADTGWNVKNSPMLKEIVIKGKTMKAQNSANLNGAGNADAVIGGERLKKYRTLAEGIIYNLPSGFGESHGAFYSTRGAGSVQVVLDGIYADQSELYRLNPADVESVEIIKAGSLAYVYGEKGNGGLFIVTTKQRKSGDAPSKNVPAPNTVIFT</sequence>
<reference evidence="3" key="2">
    <citation type="submission" date="2020-10" db="EMBL/GenBank/DDBJ databases">
        <title>Mucilaginibacter sp. nov., isolated from soil.</title>
        <authorList>
            <person name="Jeon C.O."/>
        </authorList>
    </citation>
    <scope>NUCLEOTIDE SEQUENCE</scope>
    <source>
        <strain evidence="3">R11</strain>
    </source>
</reference>
<dbReference type="AlphaFoldDB" id="A0A965ZD05"/>
<accession>A0A965ZD05</accession>
<dbReference type="RefSeq" id="WP_166584046.1">
    <property type="nucleotide sequence ID" value="NZ_WWEO01000033.1"/>
</dbReference>
<evidence type="ECO:0000256" key="1">
    <source>
        <dbReference type="PROSITE-ProRule" id="PRU01360"/>
    </source>
</evidence>
<evidence type="ECO:0000313" key="3">
    <source>
        <dbReference type="EMBL" id="NCD68023.1"/>
    </source>
</evidence>
<dbReference type="GO" id="GO:0009279">
    <property type="term" value="C:cell outer membrane"/>
    <property type="evidence" value="ECO:0007669"/>
    <property type="project" value="UniProtKB-SubCell"/>
</dbReference>
<evidence type="ECO:0000313" key="4">
    <source>
        <dbReference type="Proteomes" id="UP000638732"/>
    </source>
</evidence>
<dbReference type="InterPro" id="IPR012910">
    <property type="entry name" value="Plug_dom"/>
</dbReference>
<feature type="domain" description="TonB-dependent receptor plug" evidence="2">
    <location>
        <begin position="498"/>
        <end position="564"/>
    </location>
</feature>